<evidence type="ECO:0000256" key="1">
    <source>
        <dbReference type="SAM" id="SignalP"/>
    </source>
</evidence>
<sequence length="151" mass="17214">MNKFILGVIFLVSALFSADSFTFKKANNTKEVMSNLQKSHSKQGLKAKQYSKVRAYKVFYVSNFVFDSNTDELTGIYNGGQLLFYLAYNKVQGDPTIFLSKNILQNYGCDYIAQQVADCNFDLYHTRVGRNTQNIVHQTAAKMLQKKHQDA</sequence>
<dbReference type="Proteomes" id="UP000557842">
    <property type="component" value="Unassembled WGS sequence"/>
</dbReference>
<protein>
    <submittedName>
        <fullName evidence="3">Uncharacterized protein</fullName>
    </submittedName>
</protein>
<organism evidence="3">
    <name type="scientific">Campylobacter fetus</name>
    <dbReference type="NCBI Taxonomy" id="196"/>
    <lineage>
        <taxon>Bacteria</taxon>
        <taxon>Pseudomonadati</taxon>
        <taxon>Campylobacterota</taxon>
        <taxon>Epsilonproteobacteria</taxon>
        <taxon>Campylobacterales</taxon>
        <taxon>Campylobacteraceae</taxon>
        <taxon>Campylobacter</taxon>
    </lineage>
</organism>
<feature type="signal peptide" evidence="1">
    <location>
        <begin position="1"/>
        <end position="18"/>
    </location>
</feature>
<evidence type="ECO:0000313" key="3">
    <source>
        <dbReference type="EMBL" id="EAK0453346.1"/>
    </source>
</evidence>
<accession>A0A5L4KAU9</accession>
<dbReference type="EMBL" id="AABQDW010000017">
    <property type="protein sequence ID" value="EAI5408631.1"/>
    <property type="molecule type" value="Genomic_DNA"/>
</dbReference>
<reference evidence="3 5" key="1">
    <citation type="submission" date="2018-05" db="EMBL/GenBank/DDBJ databases">
        <authorList>
            <consortium name="PulseNet: The National Subtyping Network for Foodborne Disease Surveillance"/>
            <person name="Tarr C.L."/>
            <person name="Trees E."/>
            <person name="Katz L.S."/>
            <person name="Carleton-Romer H.A."/>
            <person name="Stroika S."/>
            <person name="Kucerova Z."/>
            <person name="Roache K.F."/>
            <person name="Sabol A.L."/>
            <person name="Besser J."/>
            <person name="Gerner-Smidt P."/>
        </authorList>
    </citation>
    <scope>NUCLEOTIDE SEQUENCE</scope>
    <source>
        <strain evidence="3">2014D-0197</strain>
        <strain evidence="2 5">2016D-0221</strain>
        <strain evidence="4">D4313</strain>
    </source>
</reference>
<evidence type="ECO:0000313" key="4">
    <source>
        <dbReference type="EMBL" id="EAK0467758.1"/>
    </source>
</evidence>
<dbReference type="RefSeq" id="WP_038453891.1">
    <property type="nucleotide sequence ID" value="NZ_AABUZP020000005.1"/>
</dbReference>
<dbReference type="EMBL" id="AACCXK010000010">
    <property type="protein sequence ID" value="EAK0453346.1"/>
    <property type="molecule type" value="Genomic_DNA"/>
</dbReference>
<comment type="caution">
    <text evidence="3">The sequence shown here is derived from an EMBL/GenBank/DDBJ whole genome shotgun (WGS) entry which is preliminary data.</text>
</comment>
<evidence type="ECO:0000313" key="2">
    <source>
        <dbReference type="EMBL" id="EAI5408631.1"/>
    </source>
</evidence>
<name>A0A5L4KAU9_CAMFE</name>
<feature type="chain" id="PRO_5044097576" evidence="1">
    <location>
        <begin position="19"/>
        <end position="151"/>
    </location>
</feature>
<keyword evidence="1" id="KW-0732">Signal</keyword>
<dbReference type="EMBL" id="AACCXM010000001">
    <property type="protein sequence ID" value="EAK0467758.1"/>
    <property type="molecule type" value="Genomic_DNA"/>
</dbReference>
<proteinExistence type="predicted"/>
<dbReference type="AlphaFoldDB" id="A0A5L4KAU9"/>
<evidence type="ECO:0000313" key="5">
    <source>
        <dbReference type="Proteomes" id="UP000557842"/>
    </source>
</evidence>
<gene>
    <name evidence="3" type="ORF">AAH17_06690</name>
    <name evidence="4" type="ORF">AAH24_00010</name>
    <name evidence="2" type="ORF">BVH53_07995</name>
</gene>